<dbReference type="EMBL" id="BAAAYX010000002">
    <property type="protein sequence ID" value="GAA3693213.1"/>
    <property type="molecule type" value="Genomic_DNA"/>
</dbReference>
<dbReference type="Gene3D" id="3.30.530.20">
    <property type="match status" value="1"/>
</dbReference>
<dbReference type="CDD" id="cd07825">
    <property type="entry name" value="SRPBCC_7"/>
    <property type="match status" value="1"/>
</dbReference>
<keyword evidence="4" id="KW-1185">Reference proteome</keyword>
<proteinExistence type="inferred from homology"/>
<organism evidence="3 4">
    <name type="scientific">Microlunatus aurantiacus</name>
    <dbReference type="NCBI Taxonomy" id="446786"/>
    <lineage>
        <taxon>Bacteria</taxon>
        <taxon>Bacillati</taxon>
        <taxon>Actinomycetota</taxon>
        <taxon>Actinomycetes</taxon>
        <taxon>Propionibacteriales</taxon>
        <taxon>Propionibacteriaceae</taxon>
        <taxon>Microlunatus</taxon>
    </lineage>
</organism>
<comment type="caution">
    <text evidence="3">The sequence shown here is derived from an EMBL/GenBank/DDBJ whole genome shotgun (WGS) entry which is preliminary data.</text>
</comment>
<evidence type="ECO:0000256" key="1">
    <source>
        <dbReference type="ARBA" id="ARBA00006817"/>
    </source>
</evidence>
<comment type="similarity">
    <text evidence="1">Belongs to the AHA1 family.</text>
</comment>
<dbReference type="RefSeq" id="WP_344810788.1">
    <property type="nucleotide sequence ID" value="NZ_BAAAYX010000002.1"/>
</dbReference>
<dbReference type="Pfam" id="PF08327">
    <property type="entry name" value="AHSA1"/>
    <property type="match status" value="1"/>
</dbReference>
<accession>A0ABP7CR83</accession>
<name>A0ABP7CR83_9ACTN</name>
<dbReference type="InterPro" id="IPR013538">
    <property type="entry name" value="ASHA1/2-like_C"/>
</dbReference>
<sequence>MTDDTSITVQRSIDVAPAQVFDLLTNPDRHAEFDGSGFVRSADHPQRISGVGDSFRMNMAGDHMGGEYQTDNHVTGFQPNQLLAWQTAPAGQEPPGWQWVYELTPTGPDQTDVSLTYDWSAVTDKQLLKTISFPLVSKDELEGSLAQLAAAVSG</sequence>
<dbReference type="Proteomes" id="UP001500051">
    <property type="component" value="Unassembled WGS sequence"/>
</dbReference>
<reference evidence="4" key="1">
    <citation type="journal article" date="2019" name="Int. J. Syst. Evol. Microbiol.">
        <title>The Global Catalogue of Microorganisms (GCM) 10K type strain sequencing project: providing services to taxonomists for standard genome sequencing and annotation.</title>
        <authorList>
            <consortium name="The Broad Institute Genomics Platform"/>
            <consortium name="The Broad Institute Genome Sequencing Center for Infectious Disease"/>
            <person name="Wu L."/>
            <person name="Ma J."/>
        </authorList>
    </citation>
    <scope>NUCLEOTIDE SEQUENCE [LARGE SCALE GENOMIC DNA]</scope>
    <source>
        <strain evidence="4">JCM 16548</strain>
    </source>
</reference>
<dbReference type="InterPro" id="IPR023393">
    <property type="entry name" value="START-like_dom_sf"/>
</dbReference>
<evidence type="ECO:0000259" key="2">
    <source>
        <dbReference type="Pfam" id="PF08327"/>
    </source>
</evidence>
<feature type="domain" description="Activator of Hsp90 ATPase homologue 1/2-like C-terminal" evidence="2">
    <location>
        <begin position="15"/>
        <end position="151"/>
    </location>
</feature>
<dbReference type="SUPFAM" id="SSF55961">
    <property type="entry name" value="Bet v1-like"/>
    <property type="match status" value="1"/>
</dbReference>
<protein>
    <submittedName>
        <fullName evidence="3">SRPBCC family protein</fullName>
    </submittedName>
</protein>
<evidence type="ECO:0000313" key="3">
    <source>
        <dbReference type="EMBL" id="GAA3693213.1"/>
    </source>
</evidence>
<evidence type="ECO:0000313" key="4">
    <source>
        <dbReference type="Proteomes" id="UP001500051"/>
    </source>
</evidence>
<gene>
    <name evidence="3" type="ORF">GCM10022204_06080</name>
</gene>